<organism evidence="6 7">
    <name type="scientific">Gordonia jinghuaiqii</name>
    <dbReference type="NCBI Taxonomy" id="2758710"/>
    <lineage>
        <taxon>Bacteria</taxon>
        <taxon>Bacillati</taxon>
        <taxon>Actinomycetota</taxon>
        <taxon>Actinomycetes</taxon>
        <taxon>Mycobacteriales</taxon>
        <taxon>Gordoniaceae</taxon>
        <taxon>Gordonia</taxon>
    </lineage>
</organism>
<dbReference type="SUPFAM" id="SSF52540">
    <property type="entry name" value="P-loop containing nucleoside triphosphate hydrolases"/>
    <property type="match status" value="1"/>
</dbReference>
<dbReference type="GO" id="GO:0005524">
    <property type="term" value="F:ATP binding"/>
    <property type="evidence" value="ECO:0007669"/>
    <property type="project" value="UniProtKB-KW"/>
</dbReference>
<dbReference type="PROSITE" id="PS50893">
    <property type="entry name" value="ABC_TRANSPORTER_2"/>
    <property type="match status" value="1"/>
</dbReference>
<dbReference type="GO" id="GO:0016887">
    <property type="term" value="F:ATP hydrolysis activity"/>
    <property type="evidence" value="ECO:0007669"/>
    <property type="project" value="InterPro"/>
</dbReference>
<evidence type="ECO:0000313" key="6">
    <source>
        <dbReference type="EMBL" id="QMT04070.1"/>
    </source>
</evidence>
<keyword evidence="2" id="KW-0813">Transport</keyword>
<feature type="domain" description="ABC transporter" evidence="5">
    <location>
        <begin position="7"/>
        <end position="212"/>
    </location>
</feature>
<dbReference type="InterPro" id="IPR050319">
    <property type="entry name" value="ABC_transp_ATP-bind"/>
</dbReference>
<dbReference type="Proteomes" id="UP000515663">
    <property type="component" value="Chromosome"/>
</dbReference>
<dbReference type="InterPro" id="IPR027417">
    <property type="entry name" value="P-loop_NTPase"/>
</dbReference>
<dbReference type="PANTHER" id="PTHR43776">
    <property type="entry name" value="TRANSPORT ATP-BINDING PROTEIN"/>
    <property type="match status" value="1"/>
</dbReference>
<dbReference type="KEGG" id="gji:H1R19_21400"/>
<sequence length="212" mass="22250">MLGSGALVGTGLSARYGETEVFAGLDVSVESGSITGVVGRSGSGKTTLLRILAGLVPPAAGSVDRQGCRPPGNRRAAGDIGLLAQHPRLVTNPRWTLRRIVAEPAAISRRTCDVGSVARKVGLDPALLDRYPAQVSDGQLQRACLGRLVVQAPRFVLCDEPIAMLDPVSARGVIALLQDMVDDGAGMVLVSHNRRLVEARSSRLVDLDANRA</sequence>
<evidence type="ECO:0000256" key="1">
    <source>
        <dbReference type="ARBA" id="ARBA00005417"/>
    </source>
</evidence>
<comment type="similarity">
    <text evidence="1">Belongs to the ABC transporter superfamily.</text>
</comment>
<proteinExistence type="inferred from homology"/>
<protein>
    <submittedName>
        <fullName evidence="6">ATP-binding cassette domain-containing protein</fullName>
    </submittedName>
</protein>
<dbReference type="PANTHER" id="PTHR43776:SF7">
    <property type="entry name" value="D,D-DIPEPTIDE TRANSPORT ATP-BINDING PROTEIN DDPF-RELATED"/>
    <property type="match status" value="1"/>
</dbReference>
<evidence type="ECO:0000313" key="7">
    <source>
        <dbReference type="Proteomes" id="UP000515663"/>
    </source>
</evidence>
<evidence type="ECO:0000259" key="5">
    <source>
        <dbReference type="PROSITE" id="PS50893"/>
    </source>
</evidence>
<dbReference type="Gene3D" id="3.40.50.300">
    <property type="entry name" value="P-loop containing nucleotide triphosphate hydrolases"/>
    <property type="match status" value="1"/>
</dbReference>
<dbReference type="AlphaFoldDB" id="A0A7D7RED7"/>
<dbReference type="Pfam" id="PF00005">
    <property type="entry name" value="ABC_tran"/>
    <property type="match status" value="1"/>
</dbReference>
<dbReference type="InterPro" id="IPR003593">
    <property type="entry name" value="AAA+_ATPase"/>
</dbReference>
<keyword evidence="4 6" id="KW-0067">ATP-binding</keyword>
<keyword evidence="7" id="KW-1185">Reference proteome</keyword>
<dbReference type="GO" id="GO:0055085">
    <property type="term" value="P:transmembrane transport"/>
    <property type="evidence" value="ECO:0007669"/>
    <property type="project" value="UniProtKB-ARBA"/>
</dbReference>
<reference evidence="7" key="1">
    <citation type="submission" date="2020-07" db="EMBL/GenBank/DDBJ databases">
        <title>novel species isolated from the respiratory tract of Marmot.</title>
        <authorList>
            <person name="Zhang G."/>
        </authorList>
    </citation>
    <scope>NUCLEOTIDE SEQUENCE [LARGE SCALE GENOMIC DNA]</scope>
    <source>
        <strain evidence="7">686</strain>
    </source>
</reference>
<evidence type="ECO:0000256" key="3">
    <source>
        <dbReference type="ARBA" id="ARBA00022741"/>
    </source>
</evidence>
<dbReference type="SMART" id="SM00382">
    <property type="entry name" value="AAA"/>
    <property type="match status" value="1"/>
</dbReference>
<dbReference type="EMBL" id="CP059491">
    <property type="protein sequence ID" value="QMT04070.1"/>
    <property type="molecule type" value="Genomic_DNA"/>
</dbReference>
<evidence type="ECO:0000256" key="2">
    <source>
        <dbReference type="ARBA" id="ARBA00022448"/>
    </source>
</evidence>
<name>A0A7D7RED7_9ACTN</name>
<accession>A0A7D7RED7</accession>
<gene>
    <name evidence="6" type="ORF">H1R19_21400</name>
</gene>
<keyword evidence="3" id="KW-0547">Nucleotide-binding</keyword>
<dbReference type="InterPro" id="IPR003439">
    <property type="entry name" value="ABC_transporter-like_ATP-bd"/>
</dbReference>
<evidence type="ECO:0000256" key="4">
    <source>
        <dbReference type="ARBA" id="ARBA00022840"/>
    </source>
</evidence>